<evidence type="ECO:0008006" key="3">
    <source>
        <dbReference type="Google" id="ProtNLM"/>
    </source>
</evidence>
<comment type="caution">
    <text evidence="1">The sequence shown here is derived from an EMBL/GenBank/DDBJ whole genome shotgun (WGS) entry which is preliminary data.</text>
</comment>
<name>A0ABP9NF18_9GAMM</name>
<dbReference type="RefSeq" id="WP_345492161.1">
    <property type="nucleotide sequence ID" value="NZ_BAABHY010000006.1"/>
</dbReference>
<gene>
    <name evidence="1" type="ORF">GCM10023211_21900</name>
</gene>
<proteinExistence type="predicted"/>
<sequence length="262" mass="30721">MLNDLIPQALHSDVNQFLHELMQLGQHVPTHCPYCQNQTFSQTRAEPLTFRCKACLKYFNPLTHTPFNRLQPVAWLTRILCDRVNRKTYQEIADTLDCDIKKIMRRDKAIKKQMQLHFPDVYQWYCAHNDVAGQFNTNPINDALSAQHQAFKQKLSEILTTTNSPCLYCHSPHTVKVGQRATFRCDRCRRGFSLLRDTPIMRLPHADLWLTYLDLLVAKHSNYAIASQLCMNSGTIGTWRRRWCYTMQLWGFESLAIWCQRL</sequence>
<evidence type="ECO:0000313" key="1">
    <source>
        <dbReference type="EMBL" id="GAA5113570.1"/>
    </source>
</evidence>
<dbReference type="EMBL" id="BAABHY010000006">
    <property type="protein sequence ID" value="GAA5113570.1"/>
    <property type="molecule type" value="Genomic_DNA"/>
</dbReference>
<evidence type="ECO:0000313" key="2">
    <source>
        <dbReference type="Proteomes" id="UP001500171"/>
    </source>
</evidence>
<keyword evidence="2" id="KW-1185">Reference proteome</keyword>
<protein>
    <recommendedName>
        <fullName evidence="3">Transposase</fullName>
    </recommendedName>
</protein>
<dbReference type="Proteomes" id="UP001500171">
    <property type="component" value="Unassembled WGS sequence"/>
</dbReference>
<accession>A0ABP9NF18</accession>
<organism evidence="1 2">
    <name type="scientific">Orbus sasakiae</name>
    <dbReference type="NCBI Taxonomy" id="1078475"/>
    <lineage>
        <taxon>Bacteria</taxon>
        <taxon>Pseudomonadati</taxon>
        <taxon>Pseudomonadota</taxon>
        <taxon>Gammaproteobacteria</taxon>
        <taxon>Orbales</taxon>
        <taxon>Orbaceae</taxon>
        <taxon>Orbus</taxon>
    </lineage>
</organism>
<reference evidence="2" key="1">
    <citation type="journal article" date="2019" name="Int. J. Syst. Evol. Microbiol.">
        <title>The Global Catalogue of Microorganisms (GCM) 10K type strain sequencing project: providing services to taxonomists for standard genome sequencing and annotation.</title>
        <authorList>
            <consortium name="The Broad Institute Genomics Platform"/>
            <consortium name="The Broad Institute Genome Sequencing Center for Infectious Disease"/>
            <person name="Wu L."/>
            <person name="Ma J."/>
        </authorList>
    </citation>
    <scope>NUCLEOTIDE SEQUENCE [LARGE SCALE GENOMIC DNA]</scope>
    <source>
        <strain evidence="2">JCM 18050</strain>
    </source>
</reference>